<name>A0ABS6INB6_9HYPH</name>
<gene>
    <name evidence="1" type="ORF">KQ910_20115</name>
</gene>
<evidence type="ECO:0008006" key="3">
    <source>
        <dbReference type="Google" id="ProtNLM"/>
    </source>
</evidence>
<protein>
    <recommendedName>
        <fullName evidence="3">SGNH/GDSL hydrolase family protein</fullName>
    </recommendedName>
</protein>
<accession>A0ABS6INB6</accession>
<keyword evidence="2" id="KW-1185">Reference proteome</keyword>
<sequence>MPILLKNTLLVLLSVLLCTAAAEGLVRWLDAEAPSDALKHLGEIPLAEGVQRAWFGENPAPLPNRRPAKPEDVDLIRRVEAGGVTEGTRRSDMFKAWNSAFVGPDPCRHFYLKDAPGQIYVYDPPDGEPWPRFRFLPDRTTPIGLVTNEYGFRGPPVPVARQTKTIRIAFIGASTTVSAHNFLYSYPEHVGYWLNRWAAAKKLDLKFEVLNAGRESIASPDIAAIMKNEVAPLAPDLVVYYEGANQFFLQTVVPDLPPPAASLRIKSQPDPSLLQRVLVDLGYTFALARRLEGLLAQYGSRPVGQSGDAQADAMARVIAEGREWPKPDYKLVWPEGLDEKDPDIARGDLPVSLTTILADLGRIEAIAKKTGGELAIASYKWLVADGMVLDPVRHRLILEYLNYGYAPFRYRDLERMALFQNRVLEKFARTHRIDFLDVARLMPSDPDLFVDAIHGTPEGERLRAWIVLQLLVPVVDRHLADGTWPRKSFPITPPPAPYVPRVVTFECGKKSG</sequence>
<dbReference type="Proteomes" id="UP000727907">
    <property type="component" value="Unassembled WGS sequence"/>
</dbReference>
<dbReference type="EMBL" id="JAHOPB010000002">
    <property type="protein sequence ID" value="MBU8876089.1"/>
    <property type="molecule type" value="Genomic_DNA"/>
</dbReference>
<evidence type="ECO:0000313" key="2">
    <source>
        <dbReference type="Proteomes" id="UP000727907"/>
    </source>
</evidence>
<reference evidence="1 2" key="1">
    <citation type="submission" date="2021-06" db="EMBL/GenBank/DDBJ databases">
        <authorList>
            <person name="Lee D.H."/>
        </authorList>
    </citation>
    <scope>NUCLEOTIDE SEQUENCE [LARGE SCALE GENOMIC DNA]</scope>
    <source>
        <strain evidence="1 2">MMS21-HV4-11</strain>
    </source>
</reference>
<evidence type="ECO:0000313" key="1">
    <source>
        <dbReference type="EMBL" id="MBU8876089.1"/>
    </source>
</evidence>
<organism evidence="1 2">
    <name type="scientific">Reyranella humidisoli</name>
    <dbReference type="NCBI Taxonomy" id="2849149"/>
    <lineage>
        <taxon>Bacteria</taxon>
        <taxon>Pseudomonadati</taxon>
        <taxon>Pseudomonadota</taxon>
        <taxon>Alphaproteobacteria</taxon>
        <taxon>Hyphomicrobiales</taxon>
        <taxon>Reyranellaceae</taxon>
        <taxon>Reyranella</taxon>
    </lineage>
</organism>
<proteinExistence type="predicted"/>
<dbReference type="RefSeq" id="WP_216964595.1">
    <property type="nucleotide sequence ID" value="NZ_JAHOPB010000002.1"/>
</dbReference>
<comment type="caution">
    <text evidence="1">The sequence shown here is derived from an EMBL/GenBank/DDBJ whole genome shotgun (WGS) entry which is preliminary data.</text>
</comment>